<dbReference type="EMBL" id="JAODUO010005459">
    <property type="protein sequence ID" value="KAK2140968.1"/>
    <property type="molecule type" value="Genomic_DNA"/>
</dbReference>
<sequence length="122" mass="13684">MKTIMITMTGMPNSSENRNDRRHLRISLFCCSIVTLSPSSFISEASKPRLCTHSMMSLGPVASVSYVNLPWAVASATETERMPGRLISVDSMRCTQDAQNIPSICDRSHHTWGQIIRYLHDI</sequence>
<evidence type="ECO:0000313" key="1">
    <source>
        <dbReference type="EMBL" id="KAK2140968.1"/>
    </source>
</evidence>
<protein>
    <submittedName>
        <fullName evidence="1">Uncharacterized protein</fullName>
    </submittedName>
</protein>
<dbReference type="AlphaFoldDB" id="A0AAD9IV80"/>
<keyword evidence="2" id="KW-1185">Reference proteome</keyword>
<dbReference type="Proteomes" id="UP001209878">
    <property type="component" value="Unassembled WGS sequence"/>
</dbReference>
<evidence type="ECO:0000313" key="2">
    <source>
        <dbReference type="Proteomes" id="UP001209878"/>
    </source>
</evidence>
<accession>A0AAD9IV80</accession>
<comment type="caution">
    <text evidence="1">The sequence shown here is derived from an EMBL/GenBank/DDBJ whole genome shotgun (WGS) entry which is preliminary data.</text>
</comment>
<organism evidence="1 2">
    <name type="scientific">Ridgeia piscesae</name>
    <name type="common">Tubeworm</name>
    <dbReference type="NCBI Taxonomy" id="27915"/>
    <lineage>
        <taxon>Eukaryota</taxon>
        <taxon>Metazoa</taxon>
        <taxon>Spiralia</taxon>
        <taxon>Lophotrochozoa</taxon>
        <taxon>Annelida</taxon>
        <taxon>Polychaeta</taxon>
        <taxon>Sedentaria</taxon>
        <taxon>Canalipalpata</taxon>
        <taxon>Sabellida</taxon>
        <taxon>Siboglinidae</taxon>
        <taxon>Ridgeia</taxon>
    </lineage>
</organism>
<reference evidence="1" key="1">
    <citation type="journal article" date="2023" name="Mol. Biol. Evol.">
        <title>Third-Generation Sequencing Reveals the Adaptive Role of the Epigenome in Three Deep-Sea Polychaetes.</title>
        <authorList>
            <person name="Perez M."/>
            <person name="Aroh O."/>
            <person name="Sun Y."/>
            <person name="Lan Y."/>
            <person name="Juniper S.K."/>
            <person name="Young C.R."/>
            <person name="Angers B."/>
            <person name="Qian P.Y."/>
        </authorList>
    </citation>
    <scope>NUCLEOTIDE SEQUENCE</scope>
    <source>
        <strain evidence="1">R07B-5</strain>
    </source>
</reference>
<proteinExistence type="predicted"/>
<gene>
    <name evidence="1" type="ORF">NP493_5453g00002</name>
</gene>
<name>A0AAD9IV80_RIDPI</name>